<dbReference type="InterPro" id="IPR017853">
    <property type="entry name" value="GH"/>
</dbReference>
<keyword evidence="4" id="KW-0732">Signal</keyword>
<feature type="chain" id="PRO_5045393948" description="Glycoside hydrolase family 5 domain-containing protein" evidence="4">
    <location>
        <begin position="24"/>
        <end position="329"/>
    </location>
</feature>
<proteinExistence type="inferred from homology"/>
<dbReference type="PANTHER" id="PTHR34142:SF1">
    <property type="entry name" value="GLYCOSIDE HYDROLASE FAMILY 5 DOMAIN-CONTAINING PROTEIN"/>
    <property type="match status" value="1"/>
</dbReference>
<keyword evidence="7" id="KW-1185">Reference proteome</keyword>
<feature type="domain" description="Glycoside hydrolase family 5" evidence="5">
    <location>
        <begin position="44"/>
        <end position="286"/>
    </location>
</feature>
<feature type="signal peptide" evidence="4">
    <location>
        <begin position="1"/>
        <end position="23"/>
    </location>
</feature>
<comment type="similarity">
    <text evidence="3">Belongs to the glycosyl hydrolase 5 (cellulase A) family.</text>
</comment>
<dbReference type="SUPFAM" id="SSF51445">
    <property type="entry name" value="(Trans)glycosidases"/>
    <property type="match status" value="1"/>
</dbReference>
<evidence type="ECO:0000256" key="2">
    <source>
        <dbReference type="ARBA" id="ARBA00023295"/>
    </source>
</evidence>
<comment type="caution">
    <text evidence="6">The sequence shown here is derived from an EMBL/GenBank/DDBJ whole genome shotgun (WGS) entry which is preliminary data.</text>
</comment>
<dbReference type="Pfam" id="PF00150">
    <property type="entry name" value="Cellulase"/>
    <property type="match status" value="1"/>
</dbReference>
<dbReference type="Proteomes" id="UP000647339">
    <property type="component" value="Unassembled WGS sequence"/>
</dbReference>
<evidence type="ECO:0000313" key="6">
    <source>
        <dbReference type="EMBL" id="GGF23136.1"/>
    </source>
</evidence>
<dbReference type="PROSITE" id="PS51257">
    <property type="entry name" value="PROKAR_LIPOPROTEIN"/>
    <property type="match status" value="1"/>
</dbReference>
<sequence>MFKSIYILLLLLFACNTGGNSHPAPTTTIVDSLSPLSVEGTQLVDKQGDPVVLRGVSFGWHNWWPRFYNAGAVKWLKEDWNANVVRAAMGVEPEGAYLDNSDWSIEKVEAVVEAAIKSEMYVIIDWHSHHIHLEEAKDFFKKMATKYGSYPNVIYEIYNEPESDTWQEVKTYSEEVIKVIRESDPDNLILVGSPHWDQDVHLAADDPVTGYDNLMYTLHFYAATHKDFLRKRADYALAKGLPLFVSECASMEASGDGEIDLESWQAWYEWMESNQISWLAWSISDKDETCSMLHPSASSAGKWQEGDLKKWAQLVKAYLKNDVKSTKTN</sequence>
<evidence type="ECO:0000313" key="7">
    <source>
        <dbReference type="Proteomes" id="UP000647339"/>
    </source>
</evidence>
<name>A0ABQ1UN74_9BACT</name>
<evidence type="ECO:0000256" key="4">
    <source>
        <dbReference type="SAM" id="SignalP"/>
    </source>
</evidence>
<dbReference type="RefSeq" id="WP_137402058.1">
    <property type="nucleotide sequence ID" value="NZ_BMIU01000003.1"/>
</dbReference>
<accession>A0ABQ1UN74</accession>
<organism evidence="6 7">
    <name type="scientific">Echinicola rosea</name>
    <dbReference type="NCBI Taxonomy" id="1807691"/>
    <lineage>
        <taxon>Bacteria</taxon>
        <taxon>Pseudomonadati</taxon>
        <taxon>Bacteroidota</taxon>
        <taxon>Cytophagia</taxon>
        <taxon>Cytophagales</taxon>
        <taxon>Cyclobacteriaceae</taxon>
        <taxon>Echinicola</taxon>
    </lineage>
</organism>
<dbReference type="InterPro" id="IPR001547">
    <property type="entry name" value="Glyco_hydro_5"/>
</dbReference>
<dbReference type="Gene3D" id="3.20.20.80">
    <property type="entry name" value="Glycosidases"/>
    <property type="match status" value="1"/>
</dbReference>
<evidence type="ECO:0000256" key="1">
    <source>
        <dbReference type="ARBA" id="ARBA00022801"/>
    </source>
</evidence>
<keyword evidence="1 3" id="KW-0378">Hydrolase</keyword>
<evidence type="ECO:0000259" key="5">
    <source>
        <dbReference type="Pfam" id="PF00150"/>
    </source>
</evidence>
<evidence type="ECO:0000256" key="3">
    <source>
        <dbReference type="RuleBase" id="RU361153"/>
    </source>
</evidence>
<protein>
    <recommendedName>
        <fullName evidence="5">Glycoside hydrolase family 5 domain-containing protein</fullName>
    </recommendedName>
</protein>
<dbReference type="EMBL" id="BMIU01000003">
    <property type="protein sequence ID" value="GGF23136.1"/>
    <property type="molecule type" value="Genomic_DNA"/>
</dbReference>
<keyword evidence="2 3" id="KW-0326">Glycosidase</keyword>
<dbReference type="PANTHER" id="PTHR34142">
    <property type="entry name" value="ENDO-BETA-1,4-GLUCANASE A"/>
    <property type="match status" value="1"/>
</dbReference>
<reference evidence="7" key="1">
    <citation type="journal article" date="2019" name="Int. J. Syst. Evol. Microbiol.">
        <title>The Global Catalogue of Microorganisms (GCM) 10K type strain sequencing project: providing services to taxonomists for standard genome sequencing and annotation.</title>
        <authorList>
            <consortium name="The Broad Institute Genomics Platform"/>
            <consortium name="The Broad Institute Genome Sequencing Center for Infectious Disease"/>
            <person name="Wu L."/>
            <person name="Ma J."/>
        </authorList>
    </citation>
    <scope>NUCLEOTIDE SEQUENCE [LARGE SCALE GENOMIC DNA]</scope>
    <source>
        <strain evidence="7">CGMCC 1.15407</strain>
    </source>
</reference>
<gene>
    <name evidence="6" type="ORF">GCM10011339_08960</name>
</gene>